<evidence type="ECO:0000313" key="2">
    <source>
        <dbReference type="EMBL" id="SEP53273.1"/>
    </source>
</evidence>
<dbReference type="Gene3D" id="3.30.1310.10">
    <property type="entry name" value="Nucleoid-associated protein YbaB-like domain"/>
    <property type="match status" value="1"/>
</dbReference>
<keyword evidence="3" id="KW-1185">Reference proteome</keyword>
<dbReference type="Pfam" id="PF02575">
    <property type="entry name" value="YbaB_DNA_bd"/>
    <property type="match status" value="1"/>
</dbReference>
<evidence type="ECO:0000313" key="3">
    <source>
        <dbReference type="Proteomes" id="UP000198582"/>
    </source>
</evidence>
<dbReference type="Proteomes" id="UP000198582">
    <property type="component" value="Unassembled WGS sequence"/>
</dbReference>
<accession>A0A1H8YMH4</accession>
<dbReference type="RefSeq" id="WP_091627860.1">
    <property type="nucleotide sequence ID" value="NZ_FOEF01000025.1"/>
</dbReference>
<gene>
    <name evidence="2" type="ORF">SAMN04489732_125111</name>
</gene>
<keyword evidence="2" id="KW-0238">DNA-binding</keyword>
<protein>
    <submittedName>
        <fullName evidence="2">Conserved DNA-binding protein YbaB</fullName>
    </submittedName>
</protein>
<dbReference type="OrthoDB" id="3630067at2"/>
<name>A0A1H8YMH4_9PSEU</name>
<dbReference type="EMBL" id="FOEF01000025">
    <property type="protein sequence ID" value="SEP53273.1"/>
    <property type="molecule type" value="Genomic_DNA"/>
</dbReference>
<dbReference type="AlphaFoldDB" id="A0A1H8YMH4"/>
<reference evidence="2 3" key="1">
    <citation type="submission" date="2016-10" db="EMBL/GenBank/DDBJ databases">
        <authorList>
            <person name="de Groot N.N."/>
        </authorList>
    </citation>
    <scope>NUCLEOTIDE SEQUENCE [LARGE SCALE GENOMIC DNA]</scope>
    <source>
        <strain evidence="2 3">DSM 44993</strain>
    </source>
</reference>
<feature type="compositionally biased region" description="Low complexity" evidence="1">
    <location>
        <begin position="131"/>
        <end position="145"/>
    </location>
</feature>
<dbReference type="InterPro" id="IPR036894">
    <property type="entry name" value="YbaB-like_sf"/>
</dbReference>
<dbReference type="STRING" id="394193.SAMN04489732_125111"/>
<proteinExistence type="predicted"/>
<evidence type="ECO:0000256" key="1">
    <source>
        <dbReference type="SAM" id="MobiDB-lite"/>
    </source>
</evidence>
<organism evidence="2 3">
    <name type="scientific">Amycolatopsis saalfeldensis</name>
    <dbReference type="NCBI Taxonomy" id="394193"/>
    <lineage>
        <taxon>Bacteria</taxon>
        <taxon>Bacillati</taxon>
        <taxon>Actinomycetota</taxon>
        <taxon>Actinomycetes</taxon>
        <taxon>Pseudonocardiales</taxon>
        <taxon>Pseudonocardiaceae</taxon>
        <taxon>Amycolatopsis</taxon>
    </lineage>
</organism>
<feature type="region of interest" description="Disordered" evidence="1">
    <location>
        <begin position="122"/>
        <end position="165"/>
    </location>
</feature>
<dbReference type="InterPro" id="IPR004401">
    <property type="entry name" value="YbaB/EbfC"/>
</dbReference>
<dbReference type="SUPFAM" id="SSF82607">
    <property type="entry name" value="YbaB-like"/>
    <property type="match status" value="1"/>
</dbReference>
<dbReference type="GO" id="GO:0003677">
    <property type="term" value="F:DNA binding"/>
    <property type="evidence" value="ECO:0007669"/>
    <property type="project" value="UniProtKB-KW"/>
</dbReference>
<sequence length="165" mass="17446">MSAHMDELIAQFRTFQAKTQQAETRFEGVADMQEQIAQVRTSVTSPDGTVTVVAGAGGSVTDVQLSPEAMRLDPARLSATIMSTLRQAVAGAVQQQAGIVDEAFGDTLGVDISAQIREAQAEAFGTAADEPASQQQSPAQQASRPGRGAGPEDDDYFDANSFLRR</sequence>